<dbReference type="RefSeq" id="WP_055319296.1">
    <property type="nucleotide sequence ID" value="NZ_CAWQCV010000009.1"/>
</dbReference>
<organism evidence="2 3">
    <name type="scientific">Vibrio crassostreae</name>
    <dbReference type="NCBI Taxonomy" id="246167"/>
    <lineage>
        <taxon>Bacteria</taxon>
        <taxon>Pseudomonadati</taxon>
        <taxon>Pseudomonadota</taxon>
        <taxon>Gammaproteobacteria</taxon>
        <taxon>Vibrionales</taxon>
        <taxon>Vibrionaceae</taxon>
        <taxon>Vibrio</taxon>
    </lineage>
</organism>
<protein>
    <recommendedName>
        <fullName evidence="1">Endonuclease NucS C-terminal domain-containing protein</fullName>
    </recommendedName>
</protein>
<feature type="domain" description="Endonuclease NucS C-terminal" evidence="1">
    <location>
        <begin position="3"/>
        <end position="86"/>
    </location>
</feature>
<dbReference type="Gene3D" id="3.40.1350.10">
    <property type="match status" value="1"/>
</dbReference>
<dbReference type="GO" id="GO:0004519">
    <property type="term" value="F:endonuclease activity"/>
    <property type="evidence" value="ECO:0007669"/>
    <property type="project" value="InterPro"/>
</dbReference>
<name>A0A822N0F1_9VIBR</name>
<gene>
    <name evidence="2" type="ORF">VCR5J5_220010</name>
</gene>
<evidence type="ECO:0000259" key="1">
    <source>
        <dbReference type="Pfam" id="PF01939"/>
    </source>
</evidence>
<dbReference type="InterPro" id="IPR048301">
    <property type="entry name" value="NucS_C"/>
</dbReference>
<dbReference type="EMBL" id="CCJV01000081">
    <property type="protein sequence ID" value="CDT26576.1"/>
    <property type="molecule type" value="Genomic_DNA"/>
</dbReference>
<evidence type="ECO:0000313" key="3">
    <source>
        <dbReference type="Proteomes" id="UP000049495"/>
    </source>
</evidence>
<dbReference type="GO" id="GO:0003676">
    <property type="term" value="F:nucleic acid binding"/>
    <property type="evidence" value="ECO:0007669"/>
    <property type="project" value="InterPro"/>
</dbReference>
<dbReference type="Proteomes" id="UP000049495">
    <property type="component" value="Unassembled WGS sequence"/>
</dbReference>
<comment type="caution">
    <text evidence="2">The sequence shown here is derived from an EMBL/GenBank/DDBJ whole genome shotgun (WGS) entry which is preliminary data.</text>
</comment>
<reference evidence="3" key="1">
    <citation type="submission" date="2014-06" db="EMBL/GenBank/DDBJ databases">
        <authorList>
            <person name="Le Roux Frederique"/>
        </authorList>
    </citation>
    <scope>NUCLEOTIDE SEQUENCE [LARGE SCALE GENOMIC DNA]</scope>
    <source>
        <strain evidence="3">J5-5</strain>
    </source>
</reference>
<dbReference type="AlphaFoldDB" id="A0A822N0F1"/>
<sequence length="527" mass="60467">MNENEIRDYISSRLYLVEDGLELVDKEHYLKNDHGASGFLDIFARSKTGQLVIIEIKRTNSAAREAIQELYKYAALIRSRYLVKNVDYKLLVLSVEWHELRTPFSEFVKHAPYEVTGGEIVLNEKGEVTKIDEIAVIEPPAQRQISRRQFLWRFPDKKSLEKGLAVLSKHMVNAGLKDFVFVESQSTEPFLTGKFFLYFAQQELSLNEYDLLIYNQMPSEEYKEYKAKISELSEYVDKVGESADDVWITDYSRIYGEISSDHSEIAYPEKAADWFAKDKQVNIKVHRFGRFVDEHIDDDVIISEIIGEEGLSDYKLDLTAQLSSRPQLDALIRAIDNVFYFNNDWRSCVKDLIAYAERSNSVAIHVSTFSNEDILRTIAGLAFGYTGFLPQLKVEITRSNGESEVFFGFPEWDGTAPNFDKIIESYFENMTGYFLSHHFGENRASNIDVMNDLGLQYSVFSQQGDSVSRIRVQGSSISFSPKPIKGSIPSLISENQEEVKKIVEMFFQMDSGFRNIIGSWLEDEGLI</sequence>
<accession>A0A822N0F1</accession>
<proteinExistence type="predicted"/>
<evidence type="ECO:0000313" key="2">
    <source>
        <dbReference type="EMBL" id="CDT26576.1"/>
    </source>
</evidence>
<dbReference type="InterPro" id="IPR011856">
    <property type="entry name" value="tRNA_endonuc-like_dom_sf"/>
</dbReference>
<dbReference type="Pfam" id="PF01939">
    <property type="entry name" value="NucS_C"/>
    <property type="match status" value="1"/>
</dbReference>